<name>A0A7R9MAR8_9ACAR</name>
<keyword evidence="2" id="KW-0804">Transcription</keyword>
<evidence type="ECO:0000256" key="1">
    <source>
        <dbReference type="ARBA" id="ARBA00023015"/>
    </source>
</evidence>
<keyword evidence="3" id="KW-0675">Receptor</keyword>
<evidence type="ECO:0000313" key="6">
    <source>
        <dbReference type="Proteomes" id="UP000728032"/>
    </source>
</evidence>
<feature type="region of interest" description="Disordered" evidence="4">
    <location>
        <begin position="1"/>
        <end position="31"/>
    </location>
</feature>
<evidence type="ECO:0000313" key="5">
    <source>
        <dbReference type="EMBL" id="CAD7656765.1"/>
    </source>
</evidence>
<dbReference type="EMBL" id="CAJPVJ010011705">
    <property type="protein sequence ID" value="CAG2173952.1"/>
    <property type="molecule type" value="Genomic_DNA"/>
</dbReference>
<sequence>MKKKPKAIKTLDEITGTSSPDSTTDPSPLSSNDVIAKNMDIEKYIDDSEKFAKEYEISLIPVLRQLSVNQNFNDLEYKRFSELLNAANVLKTPLNEMSSKIKCLGDAQRVMRFVLDRDIKNIIAFTKNLKGFEMLQHPDIVKLQQYIYLYLLQRYLTVRYQSDSVLRTKFSRLMSVLSDVYFLGETQMKIVADRSPVADCSPLLKEVFNMKGQ</sequence>
<dbReference type="InterPro" id="IPR035500">
    <property type="entry name" value="NHR-like_dom_sf"/>
</dbReference>
<proteinExistence type="predicted"/>
<dbReference type="Proteomes" id="UP000728032">
    <property type="component" value="Unassembled WGS sequence"/>
</dbReference>
<accession>A0A7R9MAR8</accession>
<evidence type="ECO:0000256" key="4">
    <source>
        <dbReference type="SAM" id="MobiDB-lite"/>
    </source>
</evidence>
<feature type="compositionally biased region" description="Low complexity" evidence="4">
    <location>
        <begin position="17"/>
        <end position="31"/>
    </location>
</feature>
<dbReference type="SUPFAM" id="SSF48508">
    <property type="entry name" value="Nuclear receptor ligand-binding domain"/>
    <property type="match status" value="1"/>
</dbReference>
<protein>
    <submittedName>
        <fullName evidence="5">Uncharacterized protein</fullName>
    </submittedName>
</protein>
<evidence type="ECO:0000256" key="2">
    <source>
        <dbReference type="ARBA" id="ARBA00023163"/>
    </source>
</evidence>
<gene>
    <name evidence="5" type="ORF">ONB1V03_LOCUS13401</name>
</gene>
<dbReference type="EMBL" id="OC926530">
    <property type="protein sequence ID" value="CAD7656765.1"/>
    <property type="molecule type" value="Genomic_DNA"/>
</dbReference>
<keyword evidence="1" id="KW-0805">Transcription regulation</keyword>
<organism evidence="5">
    <name type="scientific">Oppiella nova</name>
    <dbReference type="NCBI Taxonomy" id="334625"/>
    <lineage>
        <taxon>Eukaryota</taxon>
        <taxon>Metazoa</taxon>
        <taxon>Ecdysozoa</taxon>
        <taxon>Arthropoda</taxon>
        <taxon>Chelicerata</taxon>
        <taxon>Arachnida</taxon>
        <taxon>Acari</taxon>
        <taxon>Acariformes</taxon>
        <taxon>Sarcoptiformes</taxon>
        <taxon>Oribatida</taxon>
        <taxon>Brachypylina</taxon>
        <taxon>Oppioidea</taxon>
        <taxon>Oppiidae</taxon>
        <taxon>Oppiella</taxon>
    </lineage>
</organism>
<reference evidence="5" key="1">
    <citation type="submission" date="2020-11" db="EMBL/GenBank/DDBJ databases">
        <authorList>
            <person name="Tran Van P."/>
        </authorList>
    </citation>
    <scope>NUCLEOTIDE SEQUENCE</scope>
</reference>
<keyword evidence="6" id="KW-1185">Reference proteome</keyword>
<evidence type="ECO:0000256" key="3">
    <source>
        <dbReference type="ARBA" id="ARBA00023170"/>
    </source>
</evidence>
<dbReference type="AlphaFoldDB" id="A0A7R9MAR8"/>
<dbReference type="Gene3D" id="1.10.565.10">
    <property type="entry name" value="Retinoid X Receptor"/>
    <property type="match status" value="1"/>
</dbReference>